<gene>
    <name evidence="9" type="primary">tatB</name>
    <name evidence="12" type="ORF">ATE48_18295</name>
</gene>
<dbReference type="InterPro" id="IPR018448">
    <property type="entry name" value="TatB"/>
</dbReference>
<dbReference type="PANTHER" id="PTHR33162:SF1">
    <property type="entry name" value="SEC-INDEPENDENT PROTEIN TRANSLOCASE PROTEIN TATA, CHLOROPLASTIC"/>
    <property type="match status" value="1"/>
</dbReference>
<feature type="transmembrane region" description="Helical" evidence="11">
    <location>
        <begin position="6"/>
        <end position="23"/>
    </location>
</feature>
<dbReference type="InParanoid" id="A0A1B1AMB6"/>
<dbReference type="Gene3D" id="1.20.5.3310">
    <property type="match status" value="1"/>
</dbReference>
<evidence type="ECO:0000256" key="6">
    <source>
        <dbReference type="ARBA" id="ARBA00022989"/>
    </source>
</evidence>
<evidence type="ECO:0000313" key="12">
    <source>
        <dbReference type="EMBL" id="ANP47712.1"/>
    </source>
</evidence>
<dbReference type="PANTHER" id="PTHR33162">
    <property type="entry name" value="SEC-INDEPENDENT PROTEIN TRANSLOCASE PROTEIN TATA, CHLOROPLASTIC"/>
    <property type="match status" value="1"/>
</dbReference>
<dbReference type="Pfam" id="PF02416">
    <property type="entry name" value="TatA_B_E"/>
    <property type="match status" value="1"/>
</dbReference>
<keyword evidence="10" id="KW-0175">Coiled coil</keyword>
<dbReference type="KEGG" id="cbot:ATE48_18295"/>
<comment type="subcellular location">
    <subcellularLocation>
        <location evidence="9">Cell membrane</location>
        <topology evidence="9">Single-pass membrane protein</topology>
    </subcellularLocation>
    <subcellularLocation>
        <location evidence="1">Membrane</location>
        <topology evidence="1">Single-pass membrane protein</topology>
    </subcellularLocation>
</comment>
<dbReference type="HAMAP" id="MF_00237">
    <property type="entry name" value="TatB"/>
    <property type="match status" value="1"/>
</dbReference>
<dbReference type="FunCoup" id="A0A1B1AMB6">
    <property type="interactions" value="211"/>
</dbReference>
<keyword evidence="2 9" id="KW-0813">Transport</keyword>
<keyword evidence="5 9" id="KW-0653">Protein transport</keyword>
<name>A0A1B1AMB6_9PROT</name>
<evidence type="ECO:0000256" key="8">
    <source>
        <dbReference type="ARBA" id="ARBA00023136"/>
    </source>
</evidence>
<evidence type="ECO:0000313" key="13">
    <source>
        <dbReference type="Proteomes" id="UP000092498"/>
    </source>
</evidence>
<keyword evidence="6 9" id="KW-1133">Transmembrane helix</keyword>
<keyword evidence="13" id="KW-1185">Reference proteome</keyword>
<keyword evidence="4 9" id="KW-0812">Transmembrane</keyword>
<evidence type="ECO:0000256" key="4">
    <source>
        <dbReference type="ARBA" id="ARBA00022692"/>
    </source>
</evidence>
<keyword evidence="3 9" id="KW-1003">Cell membrane</keyword>
<dbReference type="GO" id="GO:0043953">
    <property type="term" value="P:protein transport by the Tat complex"/>
    <property type="evidence" value="ECO:0007669"/>
    <property type="project" value="UniProtKB-UniRule"/>
</dbReference>
<evidence type="ECO:0000256" key="2">
    <source>
        <dbReference type="ARBA" id="ARBA00022448"/>
    </source>
</evidence>
<evidence type="ECO:0000256" key="1">
    <source>
        <dbReference type="ARBA" id="ARBA00004167"/>
    </source>
</evidence>
<dbReference type="InterPro" id="IPR003369">
    <property type="entry name" value="TatA/B/E"/>
</dbReference>
<comment type="similarity">
    <text evidence="9">Belongs to the TatB family.</text>
</comment>
<evidence type="ECO:0000256" key="11">
    <source>
        <dbReference type="SAM" id="Phobius"/>
    </source>
</evidence>
<keyword evidence="7 9" id="KW-0811">Translocation</keyword>
<dbReference type="AlphaFoldDB" id="A0A1B1AMB6"/>
<dbReference type="NCBIfam" id="TIGR01410">
    <property type="entry name" value="tatB"/>
    <property type="match status" value="1"/>
</dbReference>
<comment type="function">
    <text evidence="9">Part of the twin-arginine translocation (Tat) system that transports large folded proteins containing a characteristic twin-arginine motif in their signal peptide across membranes. Together with TatC, TatB is part of a receptor directly interacting with Tat signal peptides. TatB may form an oligomeric binding site that transiently accommodates folded Tat precursor proteins before their translocation.</text>
</comment>
<reference evidence="12 13" key="1">
    <citation type="submission" date="2015-11" db="EMBL/GenBank/DDBJ databases">
        <title>Whole-Genome Sequence of Candidatus Oderbacter manganicum from the National Park Lower Oder Valley, Germany.</title>
        <authorList>
            <person name="Braun B."/>
            <person name="Liere K."/>
            <person name="Szewzyk U."/>
        </authorList>
    </citation>
    <scope>NUCLEOTIDE SEQUENCE [LARGE SCALE GENOMIC DNA]</scope>
    <source>
        <strain evidence="12 13">OTSz_A_272</strain>
    </source>
</reference>
<keyword evidence="8 9" id="KW-0472">Membrane</keyword>
<organism evidence="12 13">
    <name type="scientific">Candidatus Viadribacter manganicus</name>
    <dbReference type="NCBI Taxonomy" id="1759059"/>
    <lineage>
        <taxon>Bacteria</taxon>
        <taxon>Pseudomonadati</taxon>
        <taxon>Pseudomonadota</taxon>
        <taxon>Alphaproteobacteria</taxon>
        <taxon>Hyphomonadales</taxon>
        <taxon>Hyphomonadaceae</taxon>
        <taxon>Candidatus Viadribacter</taxon>
    </lineage>
</organism>
<dbReference type="EMBL" id="CP013244">
    <property type="protein sequence ID" value="ANP47712.1"/>
    <property type="molecule type" value="Genomic_DNA"/>
</dbReference>
<dbReference type="GO" id="GO:0033281">
    <property type="term" value="C:TAT protein transport complex"/>
    <property type="evidence" value="ECO:0007669"/>
    <property type="project" value="UniProtKB-UniRule"/>
</dbReference>
<comment type="subunit">
    <text evidence="9">The Tat system comprises two distinct complexes: a TatABC complex, containing multiple copies of TatA, TatB and TatC subunits, and a separate TatA complex, containing only TatA subunits. Substrates initially bind to the TatABC complex, which probably triggers association of the separate TatA complex to form the active translocon.</text>
</comment>
<proteinExistence type="inferred from homology"/>
<evidence type="ECO:0000256" key="7">
    <source>
        <dbReference type="ARBA" id="ARBA00023010"/>
    </source>
</evidence>
<dbReference type="OrthoDB" id="7206969at2"/>
<evidence type="ECO:0000256" key="3">
    <source>
        <dbReference type="ARBA" id="ARBA00022475"/>
    </source>
</evidence>
<evidence type="ECO:0000256" key="9">
    <source>
        <dbReference type="HAMAP-Rule" id="MF_00237"/>
    </source>
</evidence>
<dbReference type="GO" id="GO:0008320">
    <property type="term" value="F:protein transmembrane transporter activity"/>
    <property type="evidence" value="ECO:0007669"/>
    <property type="project" value="UniProtKB-UniRule"/>
</dbReference>
<evidence type="ECO:0000256" key="5">
    <source>
        <dbReference type="ARBA" id="ARBA00022927"/>
    </source>
</evidence>
<feature type="coiled-coil region" evidence="10">
    <location>
        <begin position="53"/>
        <end position="80"/>
    </location>
</feature>
<evidence type="ECO:0000256" key="10">
    <source>
        <dbReference type="SAM" id="Coils"/>
    </source>
</evidence>
<dbReference type="STRING" id="1759059.ATE48_18295"/>
<dbReference type="Proteomes" id="UP000092498">
    <property type="component" value="Chromosome"/>
</dbReference>
<protein>
    <recommendedName>
        <fullName evidence="9">Sec-independent protein translocase protein TatB</fullName>
    </recommendedName>
</protein>
<accession>A0A1B1AMB6</accession>
<dbReference type="PRINTS" id="PR01506">
    <property type="entry name" value="TATBPROTEIN"/>
</dbReference>
<sequence length="144" mass="15503">MLPSLGFNEIVILGILALVVVGPKDLPLLFRKLGQWTAKLRGMAQEFRTGFDELARQAELDELKREVDALRRTTSLQEIRSEITKPLATLEDYAGIKSQPAIPAPAVTAPVEAPVEPPAGEIGVEPDVEKVADEAVAPVARSAP</sequence>